<sequence>MNKNKIIYSLLCAWLFVNSAYAQKKYDSYKGLLMTGYQGWFNAPSDGAGRGWYHYKKGGEGFKPGSTSVDFWPDTKEYTKRYQTAFSHKDGSPAYTFSSYDYSTVNLHFKWMKEYGIDGAFMQRFVSEIKGESGRKHFDKVLDNALKSAAEYDRSIVVMYDLSGMKSGDEKLLLADLDRLDKTYDFAKRQKAPTYLFHNGKPLVSIWGIGFNDDRAYGLPDAEKLIDGLRARGYSIMIGVPTYWRELKSDTESNPKLHELIKKCDVLLPWFVGRYKEESYEAFAAKLIPGDIAWCKANGIDYVPLCFPGFSWENLKGESSAYIDRNAGKFLWKQLAGGIGYGAEMLYVAMFDEIDEGTAIFKTARRSEVPRNGDGKFEGIEDNLDNDYYLWLTGEAGKMLRKERVFTKEIPSRKK</sequence>
<dbReference type="CDD" id="cd11576">
    <property type="entry name" value="GH99_GH71_like_2"/>
    <property type="match status" value="1"/>
</dbReference>
<feature type="chain" id="PRO_5020652269" evidence="1">
    <location>
        <begin position="23"/>
        <end position="415"/>
    </location>
</feature>
<dbReference type="OrthoDB" id="9783748at2"/>
<keyword evidence="1" id="KW-0732">Signal</keyword>
<dbReference type="Gene3D" id="3.20.20.80">
    <property type="entry name" value="Glycosidases"/>
    <property type="match status" value="1"/>
</dbReference>
<evidence type="ECO:0000313" key="2">
    <source>
        <dbReference type="EMBL" id="RZF62140.1"/>
    </source>
</evidence>
<accession>A0A4Q6XPJ8</accession>
<evidence type="ECO:0000313" key="3">
    <source>
        <dbReference type="Proteomes" id="UP000292855"/>
    </source>
</evidence>
<dbReference type="RefSeq" id="WP_130140369.1">
    <property type="nucleotide sequence ID" value="NZ_SGIT01000001.1"/>
</dbReference>
<organism evidence="2 3">
    <name type="scientific">Sphingobacterium corticibacterium</name>
    <dbReference type="NCBI Taxonomy" id="2484746"/>
    <lineage>
        <taxon>Bacteria</taxon>
        <taxon>Pseudomonadati</taxon>
        <taxon>Bacteroidota</taxon>
        <taxon>Sphingobacteriia</taxon>
        <taxon>Sphingobacteriales</taxon>
        <taxon>Sphingobacteriaceae</taxon>
        <taxon>Sphingobacterium</taxon>
    </lineage>
</organism>
<evidence type="ECO:0000256" key="1">
    <source>
        <dbReference type="SAM" id="SignalP"/>
    </source>
</evidence>
<reference evidence="2 3" key="1">
    <citation type="submission" date="2019-02" db="EMBL/GenBank/DDBJ databases">
        <authorList>
            <person name="Li Y."/>
        </authorList>
    </citation>
    <scope>NUCLEOTIDE SEQUENCE [LARGE SCALE GENOMIC DNA]</scope>
    <source>
        <strain evidence="2 3">30C10-4-7</strain>
    </source>
</reference>
<keyword evidence="3" id="KW-1185">Reference proteome</keyword>
<comment type="caution">
    <text evidence="2">The sequence shown here is derived from an EMBL/GenBank/DDBJ whole genome shotgun (WGS) entry which is preliminary data.</text>
</comment>
<feature type="signal peptide" evidence="1">
    <location>
        <begin position="1"/>
        <end position="22"/>
    </location>
</feature>
<protein>
    <submittedName>
        <fullName evidence="2">Xylosidase</fullName>
    </submittedName>
</protein>
<dbReference type="EMBL" id="SGIT01000001">
    <property type="protein sequence ID" value="RZF62140.1"/>
    <property type="molecule type" value="Genomic_DNA"/>
</dbReference>
<name>A0A4Q6XPJ8_9SPHI</name>
<gene>
    <name evidence="2" type="ORF">EWE74_04840</name>
</gene>
<dbReference type="Proteomes" id="UP000292855">
    <property type="component" value="Unassembled WGS sequence"/>
</dbReference>
<dbReference type="AlphaFoldDB" id="A0A4Q6XPJ8"/>
<proteinExistence type="predicted"/>